<accession>A0A3P8ADN1</accession>
<gene>
    <name evidence="7" type="ORF">SMRZ_LOCUS3676</name>
</gene>
<evidence type="ECO:0000256" key="2">
    <source>
        <dbReference type="ARBA" id="ARBA00022692"/>
    </source>
</evidence>
<reference evidence="7 8" key="1">
    <citation type="submission" date="2018-11" db="EMBL/GenBank/DDBJ databases">
        <authorList>
            <consortium name="Pathogen Informatics"/>
        </authorList>
    </citation>
    <scope>NUCLEOTIDE SEQUENCE [LARGE SCALE GENOMIC DNA]</scope>
    <source>
        <strain evidence="7 8">Zambia</strain>
    </source>
</reference>
<comment type="subcellular location">
    <subcellularLocation>
        <location evidence="1">Membrane</location>
        <topology evidence="1">Multi-pass membrane protein</topology>
    </subcellularLocation>
</comment>
<keyword evidence="2 5" id="KW-0812">Transmembrane</keyword>
<evidence type="ECO:0000313" key="8">
    <source>
        <dbReference type="Proteomes" id="UP000277204"/>
    </source>
</evidence>
<evidence type="ECO:0000256" key="4">
    <source>
        <dbReference type="ARBA" id="ARBA00023136"/>
    </source>
</evidence>
<feature type="domain" description="SLC26A/SulP transporter" evidence="6">
    <location>
        <begin position="35"/>
        <end position="86"/>
    </location>
</feature>
<dbReference type="GO" id="GO:0016020">
    <property type="term" value="C:membrane"/>
    <property type="evidence" value="ECO:0007669"/>
    <property type="project" value="UniProtKB-SubCell"/>
</dbReference>
<keyword evidence="4 5" id="KW-0472">Membrane</keyword>
<feature type="transmembrane region" description="Helical" evidence="5">
    <location>
        <begin position="12"/>
        <end position="30"/>
    </location>
</feature>
<name>A0A3P8ADN1_9TREM</name>
<dbReference type="InterPro" id="IPR011547">
    <property type="entry name" value="SLC26A/SulP_dom"/>
</dbReference>
<evidence type="ECO:0000256" key="5">
    <source>
        <dbReference type="SAM" id="Phobius"/>
    </source>
</evidence>
<evidence type="ECO:0000259" key="6">
    <source>
        <dbReference type="Pfam" id="PF00916"/>
    </source>
</evidence>
<dbReference type="AlphaFoldDB" id="A0A3P8ADN1"/>
<evidence type="ECO:0000256" key="3">
    <source>
        <dbReference type="ARBA" id="ARBA00022989"/>
    </source>
</evidence>
<keyword evidence="8" id="KW-1185">Reference proteome</keyword>
<dbReference type="Pfam" id="PF00916">
    <property type="entry name" value="Sulfate_transp"/>
    <property type="match status" value="1"/>
</dbReference>
<dbReference type="EMBL" id="UZAI01001085">
    <property type="protein sequence ID" value="VDO58812.1"/>
    <property type="molecule type" value="Genomic_DNA"/>
</dbReference>
<sequence>MSHSYNNTLLNFYPLFIFPLQCFLISDNWFQGLVYISEPLLSGFTCASAVHVFTSQLNGLFGIRLNRATGPFRVFYVSLKIYDRFHLTYLGL</sequence>
<keyword evidence="3 5" id="KW-1133">Transmembrane helix</keyword>
<organism evidence="7 8">
    <name type="scientific">Schistosoma margrebowiei</name>
    <dbReference type="NCBI Taxonomy" id="48269"/>
    <lineage>
        <taxon>Eukaryota</taxon>
        <taxon>Metazoa</taxon>
        <taxon>Spiralia</taxon>
        <taxon>Lophotrochozoa</taxon>
        <taxon>Platyhelminthes</taxon>
        <taxon>Trematoda</taxon>
        <taxon>Digenea</taxon>
        <taxon>Strigeidida</taxon>
        <taxon>Schistosomatoidea</taxon>
        <taxon>Schistosomatidae</taxon>
        <taxon>Schistosoma</taxon>
    </lineage>
</organism>
<evidence type="ECO:0000313" key="7">
    <source>
        <dbReference type="EMBL" id="VDO58812.1"/>
    </source>
</evidence>
<protein>
    <recommendedName>
        <fullName evidence="6">SLC26A/SulP transporter domain-containing protein</fullName>
    </recommendedName>
</protein>
<dbReference type="Proteomes" id="UP000277204">
    <property type="component" value="Unassembled WGS sequence"/>
</dbReference>
<proteinExistence type="predicted"/>
<evidence type="ECO:0000256" key="1">
    <source>
        <dbReference type="ARBA" id="ARBA00004141"/>
    </source>
</evidence>